<evidence type="ECO:0000256" key="4">
    <source>
        <dbReference type="ARBA" id="ARBA00022840"/>
    </source>
</evidence>
<keyword evidence="4" id="KW-0067">ATP-binding</keyword>
<dbReference type="InterPro" id="IPR011545">
    <property type="entry name" value="DEAD/DEAH_box_helicase_dom"/>
</dbReference>
<evidence type="ECO:0000256" key="2">
    <source>
        <dbReference type="ARBA" id="ARBA00022741"/>
    </source>
</evidence>
<evidence type="ECO:0000259" key="5">
    <source>
        <dbReference type="PROSITE" id="PS51192"/>
    </source>
</evidence>
<accession>A0ABM0GMR6</accession>
<dbReference type="InterPro" id="IPR011709">
    <property type="entry name" value="DEAD-box_helicase_OB_fold"/>
</dbReference>
<evidence type="ECO:0000259" key="6">
    <source>
        <dbReference type="PROSITE" id="PS51194"/>
    </source>
</evidence>
<dbReference type="InterPro" id="IPR014001">
    <property type="entry name" value="Helicase_ATP-bd"/>
</dbReference>
<evidence type="ECO:0000313" key="8">
    <source>
        <dbReference type="RefSeq" id="XP_002733338.1"/>
    </source>
</evidence>
<protein>
    <recommendedName>
        <fullName evidence="1">RNA helicase</fullName>
        <ecNumber evidence="1">3.6.4.13</ecNumber>
    </recommendedName>
</protein>
<sequence length="655" mass="74214">MAAEKSKMKTSFQTNLPIEKFRSDILKAVENNLCLVIIGETGSGKTTQLPQFLYKAGYGKHGLIGITQPRRVAAVSVASRVAEEMRCEVGEKVGYQVRFDDCTSQETRIKYMTDGCLLREFLEDRELSKYSVIVLDEAHERSLDTDILFGLMKELFINNKINSKRKYSLKVIVMSATLDAGRFSAFFNDCEIINIPGRLYPVKSIYCNLINEEDVKNPHYASKVVDVVMDIHLDQTQGDILVFLTGQAEIEKACDALFKKSERLDYEYDVHDSSVKALLILPVYGSMPTEIQKRIFSPADPWVRKCVVATNIAGTSLTIDGIRYVVDCGFVKQFHYLDPPEERMLLEALRQLYYFEAINKDGCITGLGHHMVDYPLPPGLSRSVIYSGMLGCSDVMLPIAAMLSVESVFIRPGDEKKQVAATNCHRTLGEIAGGVNDFATLLYIYQQCNSSDSPARWCRDHYIHWRAVKMASSICQQLQEILKRQTESSSFQKITSTGSESEKLRKALCCGYFCNAARKRTVGRGFQTMDGHGTGVFIHPSSLLFDKEEDLDWLIFYEVVWTSKVYIRTVCPIRYEWVKNLLPRLHELDVYALSGCLKMINKETSEKTNDTIEMNLTAENVSSALKVSRRNTDSSIAEARRRYLERKQMQLSGNQ</sequence>
<dbReference type="Pfam" id="PF04408">
    <property type="entry name" value="WHD_HA2"/>
    <property type="match status" value="1"/>
</dbReference>
<dbReference type="GeneID" id="100369459"/>
<gene>
    <name evidence="8" type="primary">LOC100369459</name>
</gene>
<organism evidence="7 8">
    <name type="scientific">Saccoglossus kowalevskii</name>
    <name type="common">Acorn worm</name>
    <dbReference type="NCBI Taxonomy" id="10224"/>
    <lineage>
        <taxon>Eukaryota</taxon>
        <taxon>Metazoa</taxon>
        <taxon>Hemichordata</taxon>
        <taxon>Enteropneusta</taxon>
        <taxon>Harrimaniidae</taxon>
        <taxon>Saccoglossus</taxon>
    </lineage>
</organism>
<keyword evidence="7" id="KW-1185">Reference proteome</keyword>
<dbReference type="CDD" id="cd18791">
    <property type="entry name" value="SF2_C_RHA"/>
    <property type="match status" value="1"/>
</dbReference>
<proteinExistence type="predicted"/>
<evidence type="ECO:0000256" key="1">
    <source>
        <dbReference type="ARBA" id="ARBA00012552"/>
    </source>
</evidence>
<reference evidence="8" key="1">
    <citation type="submission" date="2025-08" db="UniProtKB">
        <authorList>
            <consortium name="RefSeq"/>
        </authorList>
    </citation>
    <scope>IDENTIFICATION</scope>
    <source>
        <tissue evidence="8">Testes</tissue>
    </source>
</reference>
<dbReference type="PANTHER" id="PTHR18934:SF271">
    <property type="entry name" value="ATP-DEPENDENT RNA HELICASE DHX40-RELATED"/>
    <property type="match status" value="1"/>
</dbReference>
<evidence type="ECO:0000313" key="7">
    <source>
        <dbReference type="Proteomes" id="UP000694865"/>
    </source>
</evidence>
<dbReference type="SMART" id="SM00847">
    <property type="entry name" value="HA2"/>
    <property type="match status" value="1"/>
</dbReference>
<dbReference type="SMART" id="SM00487">
    <property type="entry name" value="DEXDc"/>
    <property type="match status" value="1"/>
</dbReference>
<dbReference type="Pfam" id="PF21010">
    <property type="entry name" value="HA2_C"/>
    <property type="match status" value="1"/>
</dbReference>
<dbReference type="InterPro" id="IPR007502">
    <property type="entry name" value="Helicase-assoc_dom"/>
</dbReference>
<name>A0ABM0GMR6_SACKO</name>
<dbReference type="Pfam" id="PF00270">
    <property type="entry name" value="DEAD"/>
    <property type="match status" value="1"/>
</dbReference>
<dbReference type="InterPro" id="IPR002464">
    <property type="entry name" value="DNA/RNA_helicase_DEAH_CS"/>
</dbReference>
<feature type="domain" description="Helicase C-terminal" evidence="6">
    <location>
        <begin position="223"/>
        <end position="403"/>
    </location>
</feature>
<evidence type="ECO:0000256" key="3">
    <source>
        <dbReference type="ARBA" id="ARBA00022801"/>
    </source>
</evidence>
<keyword evidence="2" id="KW-0547">Nucleotide-binding</keyword>
<dbReference type="InterPro" id="IPR027417">
    <property type="entry name" value="P-loop_NTPase"/>
</dbReference>
<dbReference type="PROSITE" id="PS51192">
    <property type="entry name" value="HELICASE_ATP_BIND_1"/>
    <property type="match status" value="1"/>
</dbReference>
<keyword evidence="3" id="KW-0378">Hydrolase</keyword>
<dbReference type="SUPFAM" id="SSF52540">
    <property type="entry name" value="P-loop containing nucleoside triphosphate hydrolases"/>
    <property type="match status" value="1"/>
</dbReference>
<dbReference type="RefSeq" id="XP_002733338.1">
    <property type="nucleotide sequence ID" value="XM_002733292.1"/>
</dbReference>
<dbReference type="Gene3D" id="3.40.50.300">
    <property type="entry name" value="P-loop containing nucleotide triphosphate hydrolases"/>
    <property type="match status" value="2"/>
</dbReference>
<dbReference type="PROSITE" id="PS51194">
    <property type="entry name" value="HELICASE_CTER"/>
    <property type="match status" value="1"/>
</dbReference>
<dbReference type="PANTHER" id="PTHR18934">
    <property type="entry name" value="ATP-DEPENDENT RNA HELICASE"/>
    <property type="match status" value="1"/>
</dbReference>
<dbReference type="Pfam" id="PF00271">
    <property type="entry name" value="Helicase_C"/>
    <property type="match status" value="1"/>
</dbReference>
<dbReference type="InterPro" id="IPR048333">
    <property type="entry name" value="HA2_WH"/>
</dbReference>
<dbReference type="InterPro" id="IPR001650">
    <property type="entry name" value="Helicase_C-like"/>
</dbReference>
<dbReference type="Pfam" id="PF07717">
    <property type="entry name" value="OB_NTP_bind"/>
    <property type="match status" value="1"/>
</dbReference>
<dbReference type="Proteomes" id="UP000694865">
    <property type="component" value="Unplaced"/>
</dbReference>
<dbReference type="EC" id="3.6.4.13" evidence="1"/>
<dbReference type="PROSITE" id="PS00690">
    <property type="entry name" value="DEAH_ATP_HELICASE"/>
    <property type="match status" value="1"/>
</dbReference>
<feature type="domain" description="Helicase ATP-binding" evidence="5">
    <location>
        <begin position="26"/>
        <end position="196"/>
    </location>
</feature>